<evidence type="ECO:0000256" key="10">
    <source>
        <dbReference type="ARBA" id="ARBA00023004"/>
    </source>
</evidence>
<dbReference type="GO" id="GO:0009055">
    <property type="term" value="F:electron transfer activity"/>
    <property type="evidence" value="ECO:0007669"/>
    <property type="project" value="InterPro"/>
</dbReference>
<dbReference type="AlphaFoldDB" id="A0A1H8V5M5"/>
<dbReference type="InterPro" id="IPR011577">
    <property type="entry name" value="Cyt_b561_bac/Ni-Hgenase"/>
</dbReference>
<dbReference type="SUPFAM" id="SSF81342">
    <property type="entry name" value="Transmembrane di-heme cytochromes"/>
    <property type="match status" value="1"/>
</dbReference>
<name>A0A1H8V5M5_9BRAD</name>
<dbReference type="PANTHER" id="PTHR30529:SF7">
    <property type="entry name" value="CYTOCHROME B561 BACTERIAL_NI-HYDROGENASE DOMAIN-CONTAINING PROTEIN"/>
    <property type="match status" value="1"/>
</dbReference>
<dbReference type="GO" id="GO:0046872">
    <property type="term" value="F:metal ion binding"/>
    <property type="evidence" value="ECO:0007669"/>
    <property type="project" value="UniProtKB-KW"/>
</dbReference>
<keyword evidence="16" id="KW-1185">Reference proteome</keyword>
<evidence type="ECO:0000259" key="14">
    <source>
        <dbReference type="Pfam" id="PF01292"/>
    </source>
</evidence>
<dbReference type="RefSeq" id="WP_011503488.1">
    <property type="nucleotide sequence ID" value="NZ_FODT01000008.1"/>
</dbReference>
<evidence type="ECO:0000256" key="7">
    <source>
        <dbReference type="ARBA" id="ARBA00022723"/>
    </source>
</evidence>
<dbReference type="GO" id="GO:0022904">
    <property type="term" value="P:respiratory electron transport chain"/>
    <property type="evidence" value="ECO:0007669"/>
    <property type="project" value="InterPro"/>
</dbReference>
<feature type="transmembrane region" description="Helical" evidence="13">
    <location>
        <begin position="94"/>
        <end position="125"/>
    </location>
</feature>
<evidence type="ECO:0000256" key="2">
    <source>
        <dbReference type="ARBA" id="ARBA00004651"/>
    </source>
</evidence>
<evidence type="ECO:0000256" key="4">
    <source>
        <dbReference type="ARBA" id="ARBA00022475"/>
    </source>
</evidence>
<evidence type="ECO:0000256" key="6">
    <source>
        <dbReference type="ARBA" id="ARBA00022692"/>
    </source>
</evidence>
<evidence type="ECO:0000256" key="12">
    <source>
        <dbReference type="ARBA" id="ARBA00037975"/>
    </source>
</evidence>
<keyword evidence="5" id="KW-0349">Heme</keyword>
<dbReference type="GO" id="GO:0020037">
    <property type="term" value="F:heme binding"/>
    <property type="evidence" value="ECO:0007669"/>
    <property type="project" value="TreeGrafter"/>
</dbReference>
<evidence type="ECO:0000256" key="8">
    <source>
        <dbReference type="ARBA" id="ARBA00022982"/>
    </source>
</evidence>
<dbReference type="Proteomes" id="UP000199615">
    <property type="component" value="Unassembled WGS sequence"/>
</dbReference>
<evidence type="ECO:0000256" key="1">
    <source>
        <dbReference type="ARBA" id="ARBA00001970"/>
    </source>
</evidence>
<comment type="similarity">
    <text evidence="12">Belongs to the cytochrome b561 family.</text>
</comment>
<dbReference type="InterPro" id="IPR052168">
    <property type="entry name" value="Cytochrome_b561_oxidase"/>
</dbReference>
<evidence type="ECO:0000256" key="11">
    <source>
        <dbReference type="ARBA" id="ARBA00023136"/>
    </source>
</evidence>
<dbReference type="EMBL" id="FODT01000008">
    <property type="protein sequence ID" value="SEP10770.1"/>
    <property type="molecule type" value="Genomic_DNA"/>
</dbReference>
<dbReference type="PANTHER" id="PTHR30529">
    <property type="entry name" value="CYTOCHROME B561"/>
    <property type="match status" value="1"/>
</dbReference>
<feature type="transmembrane region" description="Helical" evidence="13">
    <location>
        <begin position="12"/>
        <end position="32"/>
    </location>
</feature>
<comment type="subcellular location">
    <subcellularLocation>
        <location evidence="2">Cell membrane</location>
        <topology evidence="2">Multi-pass membrane protein</topology>
    </subcellularLocation>
</comment>
<feature type="transmembrane region" description="Helical" evidence="13">
    <location>
        <begin position="52"/>
        <end position="73"/>
    </location>
</feature>
<proteinExistence type="inferred from homology"/>
<keyword evidence="4" id="KW-1003">Cell membrane</keyword>
<organism evidence="15 16">
    <name type="scientific">Rhodopseudomonas pseudopalustris</name>
    <dbReference type="NCBI Taxonomy" id="1513892"/>
    <lineage>
        <taxon>Bacteria</taxon>
        <taxon>Pseudomonadati</taxon>
        <taxon>Pseudomonadota</taxon>
        <taxon>Alphaproteobacteria</taxon>
        <taxon>Hyphomicrobiales</taxon>
        <taxon>Nitrobacteraceae</taxon>
        <taxon>Rhodopseudomonas</taxon>
    </lineage>
</organism>
<accession>A0A1H8V5M5</accession>
<keyword evidence="10" id="KW-0408">Iron</keyword>
<keyword evidence="7" id="KW-0479">Metal-binding</keyword>
<evidence type="ECO:0000256" key="5">
    <source>
        <dbReference type="ARBA" id="ARBA00022617"/>
    </source>
</evidence>
<keyword evidence="9 13" id="KW-1133">Transmembrane helix</keyword>
<evidence type="ECO:0000313" key="16">
    <source>
        <dbReference type="Proteomes" id="UP000199615"/>
    </source>
</evidence>
<evidence type="ECO:0000313" key="15">
    <source>
        <dbReference type="EMBL" id="SEP10770.1"/>
    </source>
</evidence>
<evidence type="ECO:0000256" key="3">
    <source>
        <dbReference type="ARBA" id="ARBA00022448"/>
    </source>
</evidence>
<dbReference type="InterPro" id="IPR016174">
    <property type="entry name" value="Di-haem_cyt_TM"/>
</dbReference>
<dbReference type="Gene3D" id="1.20.950.20">
    <property type="entry name" value="Transmembrane di-heme cytochromes, Chain C"/>
    <property type="match status" value="1"/>
</dbReference>
<keyword evidence="11 13" id="KW-0472">Membrane</keyword>
<protein>
    <submittedName>
        <fullName evidence="15">Cytochrome b561</fullName>
    </submittedName>
</protein>
<gene>
    <name evidence="15" type="ORF">SAMN05444123_10861</name>
</gene>
<dbReference type="GO" id="GO:0005886">
    <property type="term" value="C:plasma membrane"/>
    <property type="evidence" value="ECO:0007669"/>
    <property type="project" value="UniProtKB-SubCell"/>
</dbReference>
<evidence type="ECO:0000256" key="13">
    <source>
        <dbReference type="SAM" id="Phobius"/>
    </source>
</evidence>
<sequence length="180" mass="19829">MTMTLKSTPDRYGMVAITIHWVSAALILILLITGFRAAGAEDAAGKAAWLRIHLPVAVLVLMLTLFRIVWWLAIDRKPDLIAGSPPSQERVARAVHLVLYIVVLGMFSSGVGMTLASGAAPIIFGAEGSALPDFWRYPPRVPHGLGARLLVSLLIFHVAAALFHHYVRNDRLLRRIWYAD</sequence>
<reference evidence="16" key="1">
    <citation type="submission" date="2016-10" db="EMBL/GenBank/DDBJ databases">
        <authorList>
            <person name="Varghese N."/>
            <person name="Submissions S."/>
        </authorList>
    </citation>
    <scope>NUCLEOTIDE SEQUENCE [LARGE SCALE GENOMIC DNA]</scope>
    <source>
        <strain evidence="16">DSM 123</strain>
    </source>
</reference>
<feature type="domain" description="Cytochrome b561 bacterial/Ni-hydrogenase" evidence="14">
    <location>
        <begin position="11"/>
        <end position="177"/>
    </location>
</feature>
<comment type="cofactor">
    <cofactor evidence="1">
        <name>heme b</name>
        <dbReference type="ChEBI" id="CHEBI:60344"/>
    </cofactor>
</comment>
<dbReference type="Pfam" id="PF01292">
    <property type="entry name" value="Ni_hydr_CYTB"/>
    <property type="match status" value="1"/>
</dbReference>
<keyword evidence="6 13" id="KW-0812">Transmembrane</keyword>
<keyword evidence="3" id="KW-0813">Transport</keyword>
<feature type="transmembrane region" description="Helical" evidence="13">
    <location>
        <begin position="145"/>
        <end position="167"/>
    </location>
</feature>
<evidence type="ECO:0000256" key="9">
    <source>
        <dbReference type="ARBA" id="ARBA00022989"/>
    </source>
</evidence>
<keyword evidence="8" id="KW-0249">Electron transport</keyword>